<gene>
    <name evidence="2" type="ORF">STRMA_0983</name>
</gene>
<dbReference type="AlphaFoldDB" id="G5JWL1"/>
<feature type="transmembrane region" description="Helical" evidence="1">
    <location>
        <begin position="40"/>
        <end position="61"/>
    </location>
</feature>
<comment type="caution">
    <text evidence="2">The sequence shown here is derived from an EMBL/GenBank/DDBJ whole genome shotgun (WGS) entry which is preliminary data.</text>
</comment>
<protein>
    <submittedName>
        <fullName evidence="2">Uncharacterized protein</fullName>
    </submittedName>
</protein>
<reference evidence="2 3" key="1">
    <citation type="journal article" date="2014" name="Int. J. Syst. Evol. Microbiol.">
        <title>Phylogenomics and the dynamic genome evolution of the genus Streptococcus.</title>
        <authorList>
            <consortium name="The Broad Institute Genome Sequencing Platform"/>
            <person name="Richards V.P."/>
            <person name="Palmer S.R."/>
            <person name="Pavinski Bitar P.D."/>
            <person name="Qin X."/>
            <person name="Weinstock G.M."/>
            <person name="Highlander S.K."/>
            <person name="Town C.D."/>
            <person name="Burne R.A."/>
            <person name="Stanhope M.J."/>
        </authorList>
    </citation>
    <scope>NUCLEOTIDE SEQUENCE [LARGE SCALE GENOMIC DNA]</scope>
    <source>
        <strain evidence="2 3">NCTC 11558</strain>
    </source>
</reference>
<evidence type="ECO:0000313" key="3">
    <source>
        <dbReference type="Proteomes" id="UP000003573"/>
    </source>
</evidence>
<organism evidence="2 3">
    <name type="scientific">Streptococcus macacae NCTC 11558</name>
    <dbReference type="NCBI Taxonomy" id="764298"/>
    <lineage>
        <taxon>Bacteria</taxon>
        <taxon>Bacillati</taxon>
        <taxon>Bacillota</taxon>
        <taxon>Bacilli</taxon>
        <taxon>Lactobacillales</taxon>
        <taxon>Streptococcaceae</taxon>
        <taxon>Streptococcus</taxon>
    </lineage>
</organism>
<keyword evidence="3" id="KW-1185">Reference proteome</keyword>
<keyword evidence="1" id="KW-1133">Transmembrane helix</keyword>
<dbReference type="STRING" id="764298.STRMA_0983"/>
<evidence type="ECO:0000256" key="1">
    <source>
        <dbReference type="SAM" id="Phobius"/>
    </source>
</evidence>
<proteinExistence type="predicted"/>
<dbReference type="Proteomes" id="UP000003573">
    <property type="component" value="Unassembled WGS sequence"/>
</dbReference>
<feature type="transmembrane region" description="Helical" evidence="1">
    <location>
        <begin position="6"/>
        <end position="28"/>
    </location>
</feature>
<dbReference type="EMBL" id="AEUW02000001">
    <property type="protein sequence ID" value="EHJ53256.1"/>
    <property type="molecule type" value="Genomic_DNA"/>
</dbReference>
<name>G5JWL1_9STRE</name>
<sequence length="66" mass="7549">MMKIKITYAIYALIAIIFAGLSIFTDIFEKYHFEAVFSHLGLFIGLLISAFVLINLAKFFIKELTD</sequence>
<keyword evidence="1" id="KW-0812">Transmembrane</keyword>
<evidence type="ECO:0000313" key="2">
    <source>
        <dbReference type="EMBL" id="EHJ53256.1"/>
    </source>
</evidence>
<keyword evidence="1" id="KW-0472">Membrane</keyword>
<accession>G5JWL1</accession>